<keyword evidence="4" id="KW-0119">Carbohydrate metabolism</keyword>
<dbReference type="EMBL" id="CP021383">
    <property type="protein sequence ID" value="ARU52036.1"/>
    <property type="molecule type" value="Genomic_DNA"/>
</dbReference>
<evidence type="ECO:0000313" key="7">
    <source>
        <dbReference type="Proteomes" id="UP000196228"/>
    </source>
</evidence>
<dbReference type="Gene3D" id="2.60.40.290">
    <property type="match status" value="1"/>
</dbReference>
<sequence length="471" mass="48708">MSRTAPAPDAARPPGTGRSAPLVAALVTAAVLATCGAVATVTARSAAATETDAGADTPPGIHVADGRVVEADGTDLVLRGVNHAHTWYTHTTGSFADIKATGANTVRVVLSSGDQWTRNSPEDVAHVVDLCEENRLVCVLEVHDTTGYGDQYAPDAGTLDQAVDYWEDLYPTLAGTEDFVLVNIGNEPFGNDATVNQRWAPETSAAIQRLRGIGYEHAIVVDAPNWGQDWTNVMRAEAQGVFDADPDANTIFSIHMYGVYAQAATVTDYLEDFVDAGLPIMVGEFGWKRAEGDVDADVVIAEANRLDLGWLAWSWSGNTDPYLDLVLGFDAAAPSAWGTRVIDGPGGLRETAVEASWFGGDGPVDPTDPPDDGACSATVRVASSWPGGWQGELVVTAGDAAVTGWTATFALPSGTAVAQLWGGVHGATAAGEQVTNAAWNGTLAAGATTTAGFIATGAAPTTAPAVACTAP</sequence>
<dbReference type="Pfam" id="PF00150">
    <property type="entry name" value="Cellulase"/>
    <property type="match status" value="1"/>
</dbReference>
<dbReference type="PROSITE" id="PS51173">
    <property type="entry name" value="CBM2"/>
    <property type="match status" value="1"/>
</dbReference>
<dbReference type="InterPro" id="IPR008965">
    <property type="entry name" value="CBM2/CBM3_carb-bd_dom_sf"/>
</dbReference>
<dbReference type="GO" id="GO:0030245">
    <property type="term" value="P:cellulose catabolic process"/>
    <property type="evidence" value="ECO:0007669"/>
    <property type="project" value="UniProtKB-KW"/>
</dbReference>
<evidence type="ECO:0000259" key="5">
    <source>
        <dbReference type="PROSITE" id="PS51173"/>
    </source>
</evidence>
<organism evidence="6 7">
    <name type="scientific">Cellulosimicrobium cellulans</name>
    <name type="common">Arthrobacter luteus</name>
    <dbReference type="NCBI Taxonomy" id="1710"/>
    <lineage>
        <taxon>Bacteria</taxon>
        <taxon>Bacillati</taxon>
        <taxon>Actinomycetota</taxon>
        <taxon>Actinomycetes</taxon>
        <taxon>Micrococcales</taxon>
        <taxon>Promicromonosporaceae</taxon>
        <taxon>Cellulosimicrobium</taxon>
    </lineage>
</organism>
<evidence type="ECO:0000256" key="1">
    <source>
        <dbReference type="ARBA" id="ARBA00000966"/>
    </source>
</evidence>
<gene>
    <name evidence="6" type="ORF">CBR64_11685</name>
</gene>
<dbReference type="InterPro" id="IPR001547">
    <property type="entry name" value="Glyco_hydro_5"/>
</dbReference>
<evidence type="ECO:0000256" key="2">
    <source>
        <dbReference type="ARBA" id="ARBA00022801"/>
    </source>
</evidence>
<accession>A0A1Y0HWZ1</accession>
<evidence type="ECO:0000256" key="4">
    <source>
        <dbReference type="RuleBase" id="RU361153"/>
    </source>
</evidence>
<evidence type="ECO:0000256" key="3">
    <source>
        <dbReference type="ARBA" id="ARBA00023295"/>
    </source>
</evidence>
<dbReference type="Gene3D" id="3.20.20.80">
    <property type="entry name" value="Glycosidases"/>
    <property type="match status" value="1"/>
</dbReference>
<keyword evidence="2 4" id="KW-0378">Hydrolase</keyword>
<feature type="domain" description="CBM2" evidence="5">
    <location>
        <begin position="368"/>
        <end position="471"/>
    </location>
</feature>
<dbReference type="AlphaFoldDB" id="A0A1Y0HWZ1"/>
<dbReference type="RefSeq" id="WP_087471054.1">
    <property type="nucleotide sequence ID" value="NZ_CP021383.1"/>
</dbReference>
<dbReference type="Proteomes" id="UP000196228">
    <property type="component" value="Chromosome"/>
</dbReference>
<dbReference type="GO" id="GO:0030247">
    <property type="term" value="F:polysaccharide binding"/>
    <property type="evidence" value="ECO:0007669"/>
    <property type="project" value="UniProtKB-UniRule"/>
</dbReference>
<dbReference type="InterPro" id="IPR012291">
    <property type="entry name" value="CBM2_carb-bd_dom_sf"/>
</dbReference>
<dbReference type="SUPFAM" id="SSF51445">
    <property type="entry name" value="(Trans)glycosidases"/>
    <property type="match status" value="1"/>
</dbReference>
<dbReference type="EC" id="3.2.1.4" evidence="4"/>
<reference evidence="6 7" key="1">
    <citation type="submission" date="2017-05" db="EMBL/GenBank/DDBJ databases">
        <authorList>
            <person name="Song R."/>
            <person name="Chenine A.L."/>
            <person name="Ruprecht R.M."/>
        </authorList>
    </citation>
    <scope>NUCLEOTIDE SEQUENCE [LARGE SCALE GENOMIC DNA]</scope>
    <source>
        <strain evidence="6 7">PSBB019</strain>
    </source>
</reference>
<proteinExistence type="inferred from homology"/>
<comment type="similarity">
    <text evidence="4">Belongs to the glycosyl hydrolase 5 (cellulase A) family.</text>
</comment>
<name>A0A1Y0HWZ1_CELCE</name>
<keyword evidence="4" id="KW-0624">Polysaccharide degradation</keyword>
<dbReference type="Pfam" id="PF00553">
    <property type="entry name" value="CBM_2"/>
    <property type="match status" value="1"/>
</dbReference>
<dbReference type="SMART" id="SM00637">
    <property type="entry name" value="CBD_II"/>
    <property type="match status" value="1"/>
</dbReference>
<dbReference type="InterPro" id="IPR001919">
    <property type="entry name" value="CBD2"/>
</dbReference>
<evidence type="ECO:0000313" key="6">
    <source>
        <dbReference type="EMBL" id="ARU52036.1"/>
    </source>
</evidence>
<protein>
    <recommendedName>
        <fullName evidence="4">Endoglucanase</fullName>
        <ecNumber evidence="4">3.2.1.4</ecNumber>
    </recommendedName>
</protein>
<dbReference type="OrthoDB" id="9801198at2"/>
<dbReference type="KEGG" id="cceu:CBR64_11685"/>
<keyword evidence="4" id="KW-0136">Cellulose degradation</keyword>
<dbReference type="SUPFAM" id="SSF49384">
    <property type="entry name" value="Carbohydrate-binding domain"/>
    <property type="match status" value="1"/>
</dbReference>
<dbReference type="InterPro" id="IPR017853">
    <property type="entry name" value="GH"/>
</dbReference>
<dbReference type="PANTHER" id="PTHR42754">
    <property type="entry name" value="ENDOGLUCANASE"/>
    <property type="match status" value="1"/>
</dbReference>
<dbReference type="GO" id="GO:0008810">
    <property type="term" value="F:cellulase activity"/>
    <property type="evidence" value="ECO:0007669"/>
    <property type="project" value="UniProtKB-EC"/>
</dbReference>
<keyword evidence="3 4" id="KW-0326">Glycosidase</keyword>
<dbReference type="PANTHER" id="PTHR42754:SF1">
    <property type="entry name" value="LIPOPROTEIN"/>
    <property type="match status" value="1"/>
</dbReference>
<comment type="catalytic activity">
    <reaction evidence="1 4">
        <text>Endohydrolysis of (1-&gt;4)-beta-D-glucosidic linkages in cellulose, lichenin and cereal beta-D-glucans.</text>
        <dbReference type="EC" id="3.2.1.4"/>
    </reaction>
</comment>